<evidence type="ECO:0000256" key="1">
    <source>
        <dbReference type="ARBA" id="ARBA00005417"/>
    </source>
</evidence>
<evidence type="ECO:0000259" key="5">
    <source>
        <dbReference type="PROSITE" id="PS50893"/>
    </source>
</evidence>
<keyword evidence="2" id="KW-0813">Transport</keyword>
<dbReference type="SUPFAM" id="SSF52540">
    <property type="entry name" value="P-loop containing nucleoside triphosphate hydrolases"/>
    <property type="match status" value="1"/>
</dbReference>
<dbReference type="Proteomes" id="UP000194464">
    <property type="component" value="Unassembled WGS sequence"/>
</dbReference>
<sequence length="307" mass="32596">MTVSVRNLTKRYGRTLAVNDVSFDVAPGKVTGFLGPNGAGKSTTLRSIVGLDFPTTGEARIDGSKYIELKAPLHEVGTLLDAKAAHRSRRAVDHLRWIAATHGIRRSRIDEVMDIAGLTSVAKKKVGGFSLGMGQRLGIAAALLGDPGTLILDEPVNGLDPDGVTWIRELLRGFAAEGRTVFLSSHLLGELSLIAEHIVVIGQGKIIADAPLDQLVQTSSVVRVRTPDVARLAALVAGPGIMTTTAAPDHLEIEGLPVEQIAQIAAREQVVVYGIGQVTRTLEDAYNDLTRGAVQYAPQDAESANHV</sequence>
<evidence type="ECO:0000256" key="2">
    <source>
        <dbReference type="ARBA" id="ARBA00022448"/>
    </source>
</evidence>
<accession>A0ABY1RIZ8</accession>
<protein>
    <submittedName>
        <fullName evidence="6">ABC-2 type transport system ATP-binding protein</fullName>
    </submittedName>
</protein>
<comment type="caution">
    <text evidence="6">The sequence shown here is derived from an EMBL/GenBank/DDBJ whole genome shotgun (WGS) entry which is preliminary data.</text>
</comment>
<dbReference type="SMART" id="SM00382">
    <property type="entry name" value="AAA"/>
    <property type="match status" value="1"/>
</dbReference>
<dbReference type="Gene3D" id="3.40.50.300">
    <property type="entry name" value="P-loop containing nucleotide triphosphate hydrolases"/>
    <property type="match status" value="1"/>
</dbReference>
<name>A0ABY1RIZ8_9MICO</name>
<dbReference type="EMBL" id="FXWJ01000007">
    <property type="protein sequence ID" value="SMQ75556.1"/>
    <property type="molecule type" value="Genomic_DNA"/>
</dbReference>
<gene>
    <name evidence="6" type="ORF">SAMN06295909_3879</name>
</gene>
<evidence type="ECO:0000256" key="4">
    <source>
        <dbReference type="ARBA" id="ARBA00022840"/>
    </source>
</evidence>
<evidence type="ECO:0000313" key="6">
    <source>
        <dbReference type="EMBL" id="SMQ75556.1"/>
    </source>
</evidence>
<dbReference type="GO" id="GO:0005524">
    <property type="term" value="F:ATP binding"/>
    <property type="evidence" value="ECO:0007669"/>
    <property type="project" value="UniProtKB-KW"/>
</dbReference>
<keyword evidence="7" id="KW-1185">Reference proteome</keyword>
<dbReference type="InterPro" id="IPR027417">
    <property type="entry name" value="P-loop_NTPase"/>
</dbReference>
<reference evidence="6 7" key="1">
    <citation type="submission" date="2017-04" db="EMBL/GenBank/DDBJ databases">
        <authorList>
            <person name="Varghese N."/>
            <person name="Submissions S."/>
        </authorList>
    </citation>
    <scope>NUCLEOTIDE SEQUENCE [LARGE SCALE GENOMIC DNA]</scope>
    <source>
        <strain evidence="6 7">VKM Ac-1784</strain>
    </source>
</reference>
<dbReference type="Pfam" id="PF00005">
    <property type="entry name" value="ABC_tran"/>
    <property type="match status" value="1"/>
</dbReference>
<comment type="similarity">
    <text evidence="1">Belongs to the ABC transporter superfamily.</text>
</comment>
<organism evidence="6 7">
    <name type="scientific">Plantibacter elymi</name>
    <name type="common">nom. nud.</name>
    <dbReference type="NCBI Taxonomy" id="199708"/>
    <lineage>
        <taxon>Bacteria</taxon>
        <taxon>Bacillati</taxon>
        <taxon>Actinomycetota</taxon>
        <taxon>Actinomycetes</taxon>
        <taxon>Micrococcales</taxon>
        <taxon>Microbacteriaceae</taxon>
        <taxon>Plantibacter</taxon>
    </lineage>
</organism>
<keyword evidence="4 6" id="KW-0067">ATP-binding</keyword>
<dbReference type="InterPro" id="IPR003439">
    <property type="entry name" value="ABC_transporter-like_ATP-bd"/>
</dbReference>
<dbReference type="PANTHER" id="PTHR43335">
    <property type="entry name" value="ABC TRANSPORTER, ATP-BINDING PROTEIN"/>
    <property type="match status" value="1"/>
</dbReference>
<keyword evidence="3" id="KW-0547">Nucleotide-binding</keyword>
<proteinExistence type="inferred from homology"/>
<feature type="domain" description="ABC transporter" evidence="5">
    <location>
        <begin position="3"/>
        <end position="228"/>
    </location>
</feature>
<evidence type="ECO:0000313" key="7">
    <source>
        <dbReference type="Proteomes" id="UP000194464"/>
    </source>
</evidence>
<dbReference type="PROSITE" id="PS50893">
    <property type="entry name" value="ABC_TRANSPORTER_2"/>
    <property type="match status" value="1"/>
</dbReference>
<dbReference type="InterPro" id="IPR003593">
    <property type="entry name" value="AAA+_ATPase"/>
</dbReference>
<evidence type="ECO:0000256" key="3">
    <source>
        <dbReference type="ARBA" id="ARBA00022741"/>
    </source>
</evidence>
<dbReference type="PANTHER" id="PTHR43335:SF4">
    <property type="entry name" value="ABC TRANSPORTER, ATP-BINDING PROTEIN"/>
    <property type="match status" value="1"/>
</dbReference>